<feature type="chain" id="PRO_5042033527" evidence="2">
    <location>
        <begin position="23"/>
        <end position="92"/>
    </location>
</feature>
<keyword evidence="4" id="KW-1185">Reference proteome</keyword>
<proteinExistence type="predicted"/>
<feature type="signal peptide" evidence="2">
    <location>
        <begin position="1"/>
        <end position="22"/>
    </location>
</feature>
<name>A0AAD6XB84_9AGAR</name>
<dbReference type="AlphaFoldDB" id="A0AAD6XB84"/>
<sequence length="92" mass="10099">MGLAASLVLLLLSFIFAPKVNNTNITIDGTGLLHAMWLYCNHPELETLLEQVEHPTLDNLRQAGMVKCRLVDGGQSRDGDSQSSFDGQEVED</sequence>
<feature type="compositionally biased region" description="Low complexity" evidence="1">
    <location>
        <begin position="81"/>
        <end position="92"/>
    </location>
</feature>
<dbReference type="EMBL" id="JARJCM010000003">
    <property type="protein sequence ID" value="KAJ7046013.1"/>
    <property type="molecule type" value="Genomic_DNA"/>
</dbReference>
<evidence type="ECO:0000313" key="3">
    <source>
        <dbReference type="EMBL" id="KAJ7046013.1"/>
    </source>
</evidence>
<dbReference type="Proteomes" id="UP001218188">
    <property type="component" value="Unassembled WGS sequence"/>
</dbReference>
<accession>A0AAD6XB84</accession>
<organism evidence="3 4">
    <name type="scientific">Mycena alexandri</name>
    <dbReference type="NCBI Taxonomy" id="1745969"/>
    <lineage>
        <taxon>Eukaryota</taxon>
        <taxon>Fungi</taxon>
        <taxon>Dikarya</taxon>
        <taxon>Basidiomycota</taxon>
        <taxon>Agaricomycotina</taxon>
        <taxon>Agaricomycetes</taxon>
        <taxon>Agaricomycetidae</taxon>
        <taxon>Agaricales</taxon>
        <taxon>Marasmiineae</taxon>
        <taxon>Mycenaceae</taxon>
        <taxon>Mycena</taxon>
    </lineage>
</organism>
<keyword evidence="2" id="KW-0732">Signal</keyword>
<gene>
    <name evidence="3" type="ORF">C8F04DRAFT_1063126</name>
</gene>
<evidence type="ECO:0000256" key="2">
    <source>
        <dbReference type="SAM" id="SignalP"/>
    </source>
</evidence>
<comment type="caution">
    <text evidence="3">The sequence shown here is derived from an EMBL/GenBank/DDBJ whole genome shotgun (WGS) entry which is preliminary data.</text>
</comment>
<evidence type="ECO:0000313" key="4">
    <source>
        <dbReference type="Proteomes" id="UP001218188"/>
    </source>
</evidence>
<protein>
    <submittedName>
        <fullName evidence="3">Uncharacterized protein</fullName>
    </submittedName>
</protein>
<reference evidence="3" key="1">
    <citation type="submission" date="2023-03" db="EMBL/GenBank/DDBJ databases">
        <title>Massive genome expansion in bonnet fungi (Mycena s.s.) driven by repeated elements and novel gene families across ecological guilds.</title>
        <authorList>
            <consortium name="Lawrence Berkeley National Laboratory"/>
            <person name="Harder C.B."/>
            <person name="Miyauchi S."/>
            <person name="Viragh M."/>
            <person name="Kuo A."/>
            <person name="Thoen E."/>
            <person name="Andreopoulos B."/>
            <person name="Lu D."/>
            <person name="Skrede I."/>
            <person name="Drula E."/>
            <person name="Henrissat B."/>
            <person name="Morin E."/>
            <person name="Kohler A."/>
            <person name="Barry K."/>
            <person name="LaButti K."/>
            <person name="Morin E."/>
            <person name="Salamov A."/>
            <person name="Lipzen A."/>
            <person name="Mereny Z."/>
            <person name="Hegedus B."/>
            <person name="Baldrian P."/>
            <person name="Stursova M."/>
            <person name="Weitz H."/>
            <person name="Taylor A."/>
            <person name="Grigoriev I.V."/>
            <person name="Nagy L.G."/>
            <person name="Martin F."/>
            <person name="Kauserud H."/>
        </authorList>
    </citation>
    <scope>NUCLEOTIDE SEQUENCE</scope>
    <source>
        <strain evidence="3">CBHHK200</strain>
    </source>
</reference>
<evidence type="ECO:0000256" key="1">
    <source>
        <dbReference type="SAM" id="MobiDB-lite"/>
    </source>
</evidence>
<feature type="region of interest" description="Disordered" evidence="1">
    <location>
        <begin position="72"/>
        <end position="92"/>
    </location>
</feature>